<dbReference type="AlphaFoldDB" id="A0A815MUW8"/>
<evidence type="ECO:0000313" key="1">
    <source>
        <dbReference type="EMBL" id="CAF1421055.1"/>
    </source>
</evidence>
<organism evidence="1 3">
    <name type="scientific">Rotaria sordida</name>
    <dbReference type="NCBI Taxonomy" id="392033"/>
    <lineage>
        <taxon>Eukaryota</taxon>
        <taxon>Metazoa</taxon>
        <taxon>Spiralia</taxon>
        <taxon>Gnathifera</taxon>
        <taxon>Rotifera</taxon>
        <taxon>Eurotatoria</taxon>
        <taxon>Bdelloidea</taxon>
        <taxon>Philodinida</taxon>
        <taxon>Philodinidae</taxon>
        <taxon>Rotaria</taxon>
    </lineage>
</organism>
<reference evidence="1" key="1">
    <citation type="submission" date="2021-02" db="EMBL/GenBank/DDBJ databases">
        <authorList>
            <person name="Nowell W R."/>
        </authorList>
    </citation>
    <scope>NUCLEOTIDE SEQUENCE</scope>
</reference>
<protein>
    <submittedName>
        <fullName evidence="1">Uncharacterized protein</fullName>
    </submittedName>
</protein>
<dbReference type="EMBL" id="CAJNOT010004199">
    <property type="protein sequence ID" value="CAF1421055.1"/>
    <property type="molecule type" value="Genomic_DNA"/>
</dbReference>
<comment type="caution">
    <text evidence="1">The sequence shown here is derived from an EMBL/GenBank/DDBJ whole genome shotgun (WGS) entry which is preliminary data.</text>
</comment>
<gene>
    <name evidence="2" type="ORF">JBS370_LOCUS27168</name>
    <name evidence="1" type="ORF">ZHD862_LOCUS33960</name>
</gene>
<evidence type="ECO:0000313" key="2">
    <source>
        <dbReference type="EMBL" id="CAF4016879.1"/>
    </source>
</evidence>
<accession>A0A815MUW8</accession>
<proteinExistence type="predicted"/>
<dbReference type="Proteomes" id="UP000663864">
    <property type="component" value="Unassembled WGS sequence"/>
</dbReference>
<sequence length="159" mass="18230">MVTSILCVFFISNQADILRQVLDFFRNLNTINGDFHETLAVIFIRDAFNLDGDPLRISDEFNRLGITLFIIPNGIITFENWNFYYELARNTGGDYALLEHASIVLTDVISSVLTGENTLRQAFHHRHIENLPIVVNNIEEENEIIHNVQELNFDDGFAS</sequence>
<evidence type="ECO:0000313" key="3">
    <source>
        <dbReference type="Proteomes" id="UP000663864"/>
    </source>
</evidence>
<dbReference type="Proteomes" id="UP000663836">
    <property type="component" value="Unassembled WGS sequence"/>
</dbReference>
<name>A0A815MUW8_9BILA</name>
<dbReference type="EMBL" id="CAJOBD010005017">
    <property type="protein sequence ID" value="CAF4016879.1"/>
    <property type="molecule type" value="Genomic_DNA"/>
</dbReference>